<evidence type="ECO:0000313" key="1">
    <source>
        <dbReference type="EMBL" id="UMM44423.1"/>
    </source>
</evidence>
<organism evidence="1 2">
    <name type="scientific">Caenorhabditis briggsae</name>
    <dbReference type="NCBI Taxonomy" id="6238"/>
    <lineage>
        <taxon>Eukaryota</taxon>
        <taxon>Metazoa</taxon>
        <taxon>Ecdysozoa</taxon>
        <taxon>Nematoda</taxon>
        <taxon>Chromadorea</taxon>
        <taxon>Rhabditida</taxon>
        <taxon>Rhabditina</taxon>
        <taxon>Rhabditomorpha</taxon>
        <taxon>Rhabditoidea</taxon>
        <taxon>Rhabditidae</taxon>
        <taxon>Peloderinae</taxon>
        <taxon>Caenorhabditis</taxon>
    </lineage>
</organism>
<protein>
    <submittedName>
        <fullName evidence="1">Uncharacterized protein</fullName>
    </submittedName>
</protein>
<gene>
    <name evidence="1" type="ORF">L5515_019576</name>
</gene>
<dbReference type="AlphaFoldDB" id="A0AAE9JU02"/>
<proteinExistence type="predicted"/>
<keyword evidence="2" id="KW-1185">Reference proteome</keyword>
<evidence type="ECO:0000313" key="2">
    <source>
        <dbReference type="Proteomes" id="UP000829354"/>
    </source>
</evidence>
<reference evidence="1 2" key="1">
    <citation type="submission" date="2022-04" db="EMBL/GenBank/DDBJ databases">
        <title>Chromosome-level reference genomes for two strains of Caenorhabditis briggsae: an improved platform for comparative genomics.</title>
        <authorList>
            <person name="Stevens L."/>
            <person name="Andersen E."/>
        </authorList>
    </citation>
    <scope>NUCLEOTIDE SEQUENCE [LARGE SCALE GENOMIC DNA]</scope>
    <source>
        <strain evidence="1">VX34</strain>
        <tissue evidence="1">Whole-organism</tissue>
    </source>
</reference>
<accession>A0AAE9JU02</accession>
<dbReference type="Proteomes" id="UP000829354">
    <property type="component" value="Chromosome X"/>
</dbReference>
<sequence length="73" mass="8805">MGAGIRRSFQSDSRSRNVCLTRAKSEWMTRNGIRRWLRRPRPQDVLFEPIHEEAGRWNDVKASHDRKVRLDEW</sequence>
<dbReference type="EMBL" id="CP092625">
    <property type="protein sequence ID" value="UMM44423.1"/>
    <property type="molecule type" value="Genomic_DNA"/>
</dbReference>
<name>A0AAE9JU02_CAEBR</name>